<feature type="transmembrane region" description="Helical" evidence="14">
    <location>
        <begin position="198"/>
        <end position="221"/>
    </location>
</feature>
<evidence type="ECO:0000256" key="1">
    <source>
        <dbReference type="ARBA" id="ARBA00004477"/>
    </source>
</evidence>
<keyword evidence="16" id="KW-1185">Reference proteome</keyword>
<keyword evidence="9 14" id="KW-1133">Transmembrane helix</keyword>
<comment type="pathway">
    <text evidence="2 14">Protein modification; protein glycosylation.</text>
</comment>
<dbReference type="GO" id="GO:0052925">
    <property type="term" value="F:dol-P-Man:Man(5)GlcNAc(2)-PP-Dol alpha-1,3-mannosyltransferase activity"/>
    <property type="evidence" value="ECO:0007669"/>
    <property type="project" value="UniProtKB-EC"/>
</dbReference>
<keyword evidence="8 14" id="KW-0256">Endoplasmic reticulum</keyword>
<name>A0A507C5Y5_9FUNG</name>
<comment type="subcellular location">
    <subcellularLocation>
        <location evidence="1 14">Endoplasmic reticulum membrane</location>
        <topology evidence="1 14">Multi-pass membrane protein</topology>
    </subcellularLocation>
</comment>
<proteinExistence type="inferred from homology"/>
<dbReference type="OrthoDB" id="20028at2759"/>
<feature type="transmembrane region" description="Helical" evidence="14">
    <location>
        <begin position="97"/>
        <end position="115"/>
    </location>
</feature>
<dbReference type="InterPro" id="IPR007873">
    <property type="entry name" value="Glycosyltransferase_ALG3"/>
</dbReference>
<organism evidence="15 16">
    <name type="scientific">Synchytrium microbalum</name>
    <dbReference type="NCBI Taxonomy" id="1806994"/>
    <lineage>
        <taxon>Eukaryota</taxon>
        <taxon>Fungi</taxon>
        <taxon>Fungi incertae sedis</taxon>
        <taxon>Chytridiomycota</taxon>
        <taxon>Chytridiomycota incertae sedis</taxon>
        <taxon>Chytridiomycetes</taxon>
        <taxon>Synchytriales</taxon>
        <taxon>Synchytriaceae</taxon>
        <taxon>Synchytrium</taxon>
    </lineage>
</organism>
<evidence type="ECO:0000256" key="4">
    <source>
        <dbReference type="ARBA" id="ARBA00015561"/>
    </source>
</evidence>
<dbReference type="Proteomes" id="UP000319731">
    <property type="component" value="Unassembled WGS sequence"/>
</dbReference>
<dbReference type="AlphaFoldDB" id="A0A507C5Y5"/>
<protein>
    <recommendedName>
        <fullName evidence="4 14">Dol-P-Man:Man(5)GlcNAc(2)-PP-Dol alpha-1,3-mannosyltransferase</fullName>
        <ecNumber evidence="3 14">2.4.1.258</ecNumber>
    </recommendedName>
    <alternativeName>
        <fullName evidence="14">Dol-P-Man-dependent alpha(1-3)-mannosyltransferase</fullName>
    </alternativeName>
</protein>
<feature type="transmembrane region" description="Helical" evidence="14">
    <location>
        <begin position="40"/>
        <end position="61"/>
    </location>
</feature>
<dbReference type="GO" id="GO:0005789">
    <property type="term" value="C:endoplasmic reticulum membrane"/>
    <property type="evidence" value="ECO:0007669"/>
    <property type="project" value="UniProtKB-SubCell"/>
</dbReference>
<feature type="transmembrane region" description="Helical" evidence="14">
    <location>
        <begin position="122"/>
        <end position="142"/>
    </location>
</feature>
<evidence type="ECO:0000256" key="14">
    <source>
        <dbReference type="RuleBase" id="RU364047"/>
    </source>
</evidence>
<sequence length="447" mass="51355">MPPSSRGGDDIHIVQQPNLFSVLLSAIWKFVSSILQERAFFWYLFVPIMVFELALNALIIWKIPYTEIDWIAYMQEVGGFLAGERDYTMMEGDTGPLVYPAGFVYIYSVLSIVTGSGTSILLAQWLFAVLYMTTLAIVLLIYRESRLVPPYVIILVCLSRRLHSIYVLRLFNDGWAMLFLYLAVLAMVWKRWTVASILYSFAISIKMNILLFAPAFALIIFKAQMWTGTIFQGLLVVLVQVLLGLPFLIHAPKSYLTQAFQFNRVFMYKWTVNWKFLPEEAFLSPMWAAILIWAHVLTLFGFLLWPWCRREGGFRALLKTGFGLLPAVELFKQPPLRSDHIIHLMFTCNFVGIVFSRSLHYQFYSWYYMALPYLLWRTRFPVLLRLVLLVVIEVCWNIYPATAISSACLGISHLAVLVGVAYGDGELDRKTEDKVLEDGFDAVNKGD</sequence>
<keyword evidence="10 14" id="KW-0472">Membrane</keyword>
<accession>A0A507C5Y5</accession>
<dbReference type="GeneID" id="42003617"/>
<dbReference type="EC" id="2.4.1.258" evidence="3 14"/>
<dbReference type="PANTHER" id="PTHR12646:SF0">
    <property type="entry name" value="DOL-P-MAN:MAN(5)GLCNAC(2)-PP-DOL ALPHA-1,3-MANNOSYLTRANSFERASE"/>
    <property type="match status" value="1"/>
</dbReference>
<feature type="transmembrane region" description="Helical" evidence="14">
    <location>
        <begin position="380"/>
        <end position="399"/>
    </location>
</feature>
<evidence type="ECO:0000256" key="9">
    <source>
        <dbReference type="ARBA" id="ARBA00022989"/>
    </source>
</evidence>
<feature type="transmembrane region" description="Helical" evidence="14">
    <location>
        <begin position="341"/>
        <end position="360"/>
    </location>
</feature>
<comment type="catalytic activity">
    <reaction evidence="12 14">
        <text>an alpha-D-Man-(1-&gt;2)-alpha-D-Man-(1-&gt;2)-alpha-D-Man-(1-&gt;3)-[alpha-D-Man-(1-&gt;6)]-beta-D-Man-(1-&gt;4)-beta-D-GlcNAc-(1-&gt;4)-alpha-D-GlcNAc-diphospho-di-trans,poly-cis-dolichol + a di-trans,poly-cis-dolichyl beta-D-mannosyl phosphate = an alpha-D-Man-(1-&gt;2)-alpha-D-Man-(1-&gt;2)-alpha-D-Man-(1-&gt;3)-[alpha-D-Man-(1-&gt;3)-alpha-D-Man-(1-&gt;6)]-beta-D-Man-(1-&gt;4)-beta-D-GlcNAc-(1-&gt;4)-alpha-D-GlcNAc-diphospho-di-trans,poly-cis-dolichol + a di-trans,poly-cis-dolichyl phosphate + H(+)</text>
        <dbReference type="Rhea" id="RHEA:29527"/>
        <dbReference type="Rhea" id="RHEA-COMP:19498"/>
        <dbReference type="Rhea" id="RHEA-COMP:19501"/>
        <dbReference type="Rhea" id="RHEA-COMP:19516"/>
        <dbReference type="Rhea" id="RHEA-COMP:19517"/>
        <dbReference type="ChEBI" id="CHEBI:15378"/>
        <dbReference type="ChEBI" id="CHEBI:57683"/>
        <dbReference type="ChEBI" id="CHEBI:58211"/>
        <dbReference type="ChEBI" id="CHEBI:132515"/>
        <dbReference type="ChEBI" id="CHEBI:132516"/>
        <dbReference type="EC" id="2.4.1.258"/>
    </reaction>
    <physiologicalReaction direction="left-to-right" evidence="12 14">
        <dbReference type="Rhea" id="RHEA:29528"/>
    </physiologicalReaction>
</comment>
<evidence type="ECO:0000256" key="12">
    <source>
        <dbReference type="ARBA" id="ARBA00049506"/>
    </source>
</evidence>
<feature type="transmembrane region" description="Helical" evidence="14">
    <location>
        <begin position="175"/>
        <end position="192"/>
    </location>
</feature>
<gene>
    <name evidence="15" type="primary">ALG3</name>
    <name evidence="15" type="ORF">SmJEL517_g02392</name>
</gene>
<evidence type="ECO:0000256" key="6">
    <source>
        <dbReference type="ARBA" id="ARBA00022679"/>
    </source>
</evidence>
<comment type="similarity">
    <text evidence="13">Belongs to the glycosyltransferase ALG3 family.</text>
</comment>
<feature type="transmembrane region" description="Helical" evidence="14">
    <location>
        <begin position="233"/>
        <end position="251"/>
    </location>
</feature>
<evidence type="ECO:0000256" key="7">
    <source>
        <dbReference type="ARBA" id="ARBA00022692"/>
    </source>
</evidence>
<dbReference type="EMBL" id="QEAO01000010">
    <property type="protein sequence ID" value="TPX35052.1"/>
    <property type="molecule type" value="Genomic_DNA"/>
</dbReference>
<keyword evidence="7 14" id="KW-0812">Transmembrane</keyword>
<evidence type="ECO:0000256" key="8">
    <source>
        <dbReference type="ARBA" id="ARBA00022824"/>
    </source>
</evidence>
<evidence type="ECO:0000313" key="15">
    <source>
        <dbReference type="EMBL" id="TPX35052.1"/>
    </source>
</evidence>
<comment type="function">
    <text evidence="11 14">Dol-P-Man:Man(5)GlcNAc(2)-PP-Dol alpha-1,3-mannosyltransferase that operates in the biosynthetic pathway of dolichol-linked oligosaccharides, the glycan precursors employed in protein asparagine (N)-glycosylation. The assembly of dolichol-linked oligosaccharides begins on the cytosolic side of the endoplasmic reticulum membrane and finishes in its lumen. The sequential addition of sugars to dolichol pyrophosphate produces dolichol-linked oligosaccharides containing fourteen sugars, including two GlcNAcs, nine mannoses and three glucoses. Once assembled, the oligosaccharide is transferred from the lipid to nascent proteins by oligosaccharyltransferases. In the lumen of the endoplasmic reticulum, adds the first dolichyl beta-D-mannosyl phosphate derived mannose in an alpha-1,3 linkage to Man(5)GlcNAc(2)-PP-dolichol to produce Man(6)GlcNAc(2)-PP-dolichol.</text>
</comment>
<evidence type="ECO:0000256" key="10">
    <source>
        <dbReference type="ARBA" id="ARBA00023136"/>
    </source>
</evidence>
<keyword evidence="5 14" id="KW-0328">Glycosyltransferase</keyword>
<comment type="caution">
    <text evidence="15">The sequence shown here is derived from an EMBL/GenBank/DDBJ whole genome shotgun (WGS) entry which is preliminary data.</text>
</comment>
<evidence type="ECO:0000256" key="11">
    <source>
        <dbReference type="ARBA" id="ARBA00044743"/>
    </source>
</evidence>
<evidence type="ECO:0000256" key="2">
    <source>
        <dbReference type="ARBA" id="ARBA00004922"/>
    </source>
</evidence>
<feature type="transmembrane region" description="Helical" evidence="14">
    <location>
        <begin position="286"/>
        <end position="305"/>
    </location>
</feature>
<evidence type="ECO:0000256" key="5">
    <source>
        <dbReference type="ARBA" id="ARBA00022676"/>
    </source>
</evidence>
<reference evidence="15 16" key="1">
    <citation type="journal article" date="2019" name="Sci. Rep.">
        <title>Comparative genomics of chytrid fungi reveal insights into the obligate biotrophic and pathogenic lifestyle of Synchytrium endobioticum.</title>
        <authorList>
            <person name="van de Vossenberg B.T.L.H."/>
            <person name="Warris S."/>
            <person name="Nguyen H.D.T."/>
            <person name="van Gent-Pelzer M.P.E."/>
            <person name="Joly D.L."/>
            <person name="van de Geest H.C."/>
            <person name="Bonants P.J.M."/>
            <person name="Smith D.S."/>
            <person name="Levesque C.A."/>
            <person name="van der Lee T.A.J."/>
        </authorList>
    </citation>
    <scope>NUCLEOTIDE SEQUENCE [LARGE SCALE GENOMIC DNA]</scope>
    <source>
        <strain evidence="15 16">JEL517</strain>
    </source>
</reference>
<evidence type="ECO:0000256" key="13">
    <source>
        <dbReference type="ARBA" id="ARBA00093457"/>
    </source>
</evidence>
<dbReference type="PANTHER" id="PTHR12646">
    <property type="entry name" value="NOT56 - RELATED"/>
    <property type="match status" value="1"/>
</dbReference>
<dbReference type="Pfam" id="PF05208">
    <property type="entry name" value="ALG3"/>
    <property type="match status" value="1"/>
</dbReference>
<dbReference type="STRING" id="1806994.A0A507C5Y5"/>
<dbReference type="UniPathway" id="UPA00378"/>
<evidence type="ECO:0000256" key="3">
    <source>
        <dbReference type="ARBA" id="ARBA00011964"/>
    </source>
</evidence>
<dbReference type="RefSeq" id="XP_031025637.1">
    <property type="nucleotide sequence ID" value="XM_031168320.1"/>
</dbReference>
<keyword evidence="6 14" id="KW-0808">Transferase</keyword>
<evidence type="ECO:0000313" key="16">
    <source>
        <dbReference type="Proteomes" id="UP000319731"/>
    </source>
</evidence>